<dbReference type="Pfam" id="PF00005">
    <property type="entry name" value="ABC_tran"/>
    <property type="match status" value="1"/>
</dbReference>
<dbReference type="InterPro" id="IPR039421">
    <property type="entry name" value="Type_1_exporter"/>
</dbReference>
<feature type="transmembrane region" description="Helical" evidence="7">
    <location>
        <begin position="225"/>
        <end position="246"/>
    </location>
</feature>
<dbReference type="RefSeq" id="WP_130342015.1">
    <property type="nucleotide sequence ID" value="NZ_SGWQ01000001.1"/>
</dbReference>
<dbReference type="PANTHER" id="PTHR24221:SF590">
    <property type="entry name" value="COMPONENT LINKED WITH THE ASSEMBLY OF CYTOCHROME' TRANSPORT TRANSMEMBRANE ATP-BINDING PROTEIN ABC TRANSPORTER CYDD-RELATED"/>
    <property type="match status" value="1"/>
</dbReference>
<dbReference type="InterPro" id="IPR014216">
    <property type="entry name" value="ABC_transptr_CydD"/>
</dbReference>
<dbReference type="InterPro" id="IPR003593">
    <property type="entry name" value="AAA+_ATPase"/>
</dbReference>
<dbReference type="InterPro" id="IPR036640">
    <property type="entry name" value="ABC1_TM_sf"/>
</dbReference>
<dbReference type="SUPFAM" id="SSF90123">
    <property type="entry name" value="ABC transporter transmembrane region"/>
    <property type="match status" value="1"/>
</dbReference>
<keyword evidence="11" id="KW-1185">Reference proteome</keyword>
<evidence type="ECO:0000256" key="1">
    <source>
        <dbReference type="ARBA" id="ARBA00004651"/>
    </source>
</evidence>
<dbReference type="Gene3D" id="3.40.50.300">
    <property type="entry name" value="P-loop containing nucleotide triphosphate hydrolases"/>
    <property type="match status" value="1"/>
</dbReference>
<keyword evidence="2 7" id="KW-0812">Transmembrane</keyword>
<gene>
    <name evidence="10" type="ORF">EV193_101190</name>
</gene>
<dbReference type="EMBL" id="SGWQ01000001">
    <property type="protein sequence ID" value="RZS44315.1"/>
    <property type="molecule type" value="Genomic_DNA"/>
</dbReference>
<dbReference type="InterPro" id="IPR017871">
    <property type="entry name" value="ABC_transporter-like_CS"/>
</dbReference>
<organism evidence="10 11">
    <name type="scientific">Herbihabitans rhizosphaerae</name>
    <dbReference type="NCBI Taxonomy" id="1872711"/>
    <lineage>
        <taxon>Bacteria</taxon>
        <taxon>Bacillati</taxon>
        <taxon>Actinomycetota</taxon>
        <taxon>Actinomycetes</taxon>
        <taxon>Pseudonocardiales</taxon>
        <taxon>Pseudonocardiaceae</taxon>
        <taxon>Herbihabitans</taxon>
    </lineage>
</organism>
<evidence type="ECO:0000256" key="2">
    <source>
        <dbReference type="ARBA" id="ARBA00022692"/>
    </source>
</evidence>
<dbReference type="OrthoDB" id="9806127at2"/>
<dbReference type="NCBIfam" id="TIGR02857">
    <property type="entry name" value="CydD"/>
    <property type="match status" value="1"/>
</dbReference>
<evidence type="ECO:0000313" key="10">
    <source>
        <dbReference type="EMBL" id="RZS44315.1"/>
    </source>
</evidence>
<evidence type="ECO:0000256" key="6">
    <source>
        <dbReference type="ARBA" id="ARBA00023136"/>
    </source>
</evidence>
<dbReference type="Gene3D" id="1.20.1560.10">
    <property type="entry name" value="ABC transporter type 1, transmembrane domain"/>
    <property type="match status" value="1"/>
</dbReference>
<dbReference type="AlphaFoldDB" id="A0A4Q7L4U3"/>
<proteinExistence type="predicted"/>
<keyword evidence="5 7" id="KW-1133">Transmembrane helix</keyword>
<evidence type="ECO:0000259" key="9">
    <source>
        <dbReference type="PROSITE" id="PS50929"/>
    </source>
</evidence>
<evidence type="ECO:0000256" key="4">
    <source>
        <dbReference type="ARBA" id="ARBA00022840"/>
    </source>
</evidence>
<evidence type="ECO:0000256" key="5">
    <source>
        <dbReference type="ARBA" id="ARBA00022989"/>
    </source>
</evidence>
<dbReference type="PANTHER" id="PTHR24221">
    <property type="entry name" value="ATP-BINDING CASSETTE SUB-FAMILY B"/>
    <property type="match status" value="1"/>
</dbReference>
<dbReference type="GO" id="GO:0005886">
    <property type="term" value="C:plasma membrane"/>
    <property type="evidence" value="ECO:0007669"/>
    <property type="project" value="UniProtKB-SubCell"/>
</dbReference>
<feature type="transmembrane region" description="Helical" evidence="7">
    <location>
        <begin position="146"/>
        <end position="165"/>
    </location>
</feature>
<feature type="transmembrane region" description="Helical" evidence="7">
    <location>
        <begin position="117"/>
        <end position="140"/>
    </location>
</feature>
<sequence>MIDKVLLHEFPRLRRYLGTLAIFASLTAVLVLAQAEVLARLLSGGASWTLFALAAAVLAVRAISLWWQGNLASRVAARVQADVRSRVLRSAAAPGGAPSGEVSTLVTRGVDAIEPYVAGYLPTVLVSVTVPLAVVARLFFVDWPSALIIALTLPLVPLFAALVGAHTRRRTERQYALLSRLGGHFLDVARGLRTLMLHGRARAQSDTVRRMAGEHASATMGTLRVAFLSALVLELVATLSVALVAVPVGLRLLTGGVTLLTALLVLLLAPEAYLPLRAAGARFHASAEGLAVLRRAIDLEPISVPHKGKRVDARTAVIRFEKVTVRYPSRPEPALNGVSLTVRPGERVVLVGPSGAGKSTLIGLLLGLVEPDEGQVTVDGVDLRDIDLDWWRTQLSWVPQRPWLFAGSLADNVRLSRPDATDDEVRAAAHAAGLDRVFAARGDSALDERGSGLSSGERQRVALARALLRTDSPIALLDEPTARLDVRTEHAVLSGWRRLTAGRTSIAVAHRPALLAGAHRVVRVHEGRTA</sequence>
<feature type="transmembrane region" description="Helical" evidence="7">
    <location>
        <begin position="252"/>
        <end position="274"/>
    </location>
</feature>
<feature type="domain" description="ABC transmembrane type-1" evidence="9">
    <location>
        <begin position="20"/>
        <end position="288"/>
    </location>
</feature>
<dbReference type="GO" id="GO:0005524">
    <property type="term" value="F:ATP binding"/>
    <property type="evidence" value="ECO:0007669"/>
    <property type="project" value="UniProtKB-KW"/>
</dbReference>
<dbReference type="GO" id="GO:0016887">
    <property type="term" value="F:ATP hydrolysis activity"/>
    <property type="evidence" value="ECO:0007669"/>
    <property type="project" value="InterPro"/>
</dbReference>
<evidence type="ECO:0000259" key="8">
    <source>
        <dbReference type="PROSITE" id="PS50893"/>
    </source>
</evidence>
<dbReference type="InterPro" id="IPR003439">
    <property type="entry name" value="ABC_transporter-like_ATP-bd"/>
</dbReference>
<accession>A0A4Q7L4U3</accession>
<evidence type="ECO:0000256" key="3">
    <source>
        <dbReference type="ARBA" id="ARBA00022741"/>
    </source>
</evidence>
<dbReference type="PROSITE" id="PS50893">
    <property type="entry name" value="ABC_TRANSPORTER_2"/>
    <property type="match status" value="1"/>
</dbReference>
<protein>
    <submittedName>
        <fullName evidence="10">ATP-binding cassette subfamily C protein CydD</fullName>
    </submittedName>
</protein>
<name>A0A4Q7L4U3_9PSEU</name>
<dbReference type="CDD" id="cd18584">
    <property type="entry name" value="ABC_6TM_AarD_CydD"/>
    <property type="match status" value="1"/>
</dbReference>
<reference evidence="10 11" key="1">
    <citation type="submission" date="2019-02" db="EMBL/GenBank/DDBJ databases">
        <title>Genomic Encyclopedia of Type Strains, Phase IV (KMG-IV): sequencing the most valuable type-strain genomes for metagenomic binning, comparative biology and taxonomic classification.</title>
        <authorList>
            <person name="Goeker M."/>
        </authorList>
    </citation>
    <scope>NUCLEOTIDE SEQUENCE [LARGE SCALE GENOMIC DNA]</scope>
    <source>
        <strain evidence="10 11">DSM 101727</strain>
    </source>
</reference>
<comment type="subcellular location">
    <subcellularLocation>
        <location evidence="1">Cell membrane</location>
        <topology evidence="1">Multi-pass membrane protein</topology>
    </subcellularLocation>
</comment>
<keyword evidence="6 7" id="KW-0472">Membrane</keyword>
<dbReference type="GO" id="GO:0042883">
    <property type="term" value="P:cysteine transport"/>
    <property type="evidence" value="ECO:0007669"/>
    <property type="project" value="InterPro"/>
</dbReference>
<dbReference type="PROSITE" id="PS00211">
    <property type="entry name" value="ABC_TRANSPORTER_1"/>
    <property type="match status" value="1"/>
</dbReference>
<dbReference type="Proteomes" id="UP000294257">
    <property type="component" value="Unassembled WGS sequence"/>
</dbReference>
<dbReference type="GO" id="GO:0140359">
    <property type="term" value="F:ABC-type transporter activity"/>
    <property type="evidence" value="ECO:0007669"/>
    <property type="project" value="InterPro"/>
</dbReference>
<comment type="caution">
    <text evidence="10">The sequence shown here is derived from an EMBL/GenBank/DDBJ whole genome shotgun (WGS) entry which is preliminary data.</text>
</comment>
<evidence type="ECO:0000313" key="11">
    <source>
        <dbReference type="Proteomes" id="UP000294257"/>
    </source>
</evidence>
<feature type="transmembrane region" description="Helical" evidence="7">
    <location>
        <begin position="45"/>
        <end position="67"/>
    </location>
</feature>
<keyword evidence="4 10" id="KW-0067">ATP-binding</keyword>
<dbReference type="InterPro" id="IPR027417">
    <property type="entry name" value="P-loop_NTPase"/>
</dbReference>
<dbReference type="PROSITE" id="PS50929">
    <property type="entry name" value="ABC_TM1F"/>
    <property type="match status" value="1"/>
</dbReference>
<evidence type="ECO:0000256" key="7">
    <source>
        <dbReference type="SAM" id="Phobius"/>
    </source>
</evidence>
<keyword evidence="3" id="KW-0547">Nucleotide-binding</keyword>
<feature type="domain" description="ABC transporter" evidence="8">
    <location>
        <begin position="318"/>
        <end position="530"/>
    </location>
</feature>
<dbReference type="Pfam" id="PF00664">
    <property type="entry name" value="ABC_membrane"/>
    <property type="match status" value="1"/>
</dbReference>
<dbReference type="SUPFAM" id="SSF52540">
    <property type="entry name" value="P-loop containing nucleoside triphosphate hydrolases"/>
    <property type="match status" value="1"/>
</dbReference>
<dbReference type="CDD" id="cd03228">
    <property type="entry name" value="ABCC_MRP_Like"/>
    <property type="match status" value="1"/>
</dbReference>
<dbReference type="InterPro" id="IPR011527">
    <property type="entry name" value="ABC1_TM_dom"/>
</dbReference>
<dbReference type="SMART" id="SM00382">
    <property type="entry name" value="AAA"/>
    <property type="match status" value="1"/>
</dbReference>